<comment type="caution">
    <text evidence="3">The sequence shown here is derived from an EMBL/GenBank/DDBJ whole genome shotgun (WGS) entry which is preliminary data.</text>
</comment>
<sequence>MSMIHSREHVVEISADNFDNLLQDEGFVDFFNTFLALPCFAERIFYNRENDVFEEFTQTLAEDKGKKDSKSSIQLRPFSDYKGSTYNSSATRSEIGYYVTIIKKPEALEFVKKHRLPLFSRSELFAEYKLSKHLSAVQDSFFRELPPDEDDDVGVEEPAGLFSQTRSRSGVSFDLSPSIEDRQSTDEAEASDSQSEDHCYLPTHVRSIEETFDAWQQSFTGLPGSRASVFSSRASSPNQQMLEEEQKEEDEEVGEKEEEEEEVDVQLSSTEFSAQETDVAVSHTRPTSRMSILSDLSTPHRRLNTEIKSRASSANTVSFREETIGQIGSDNAGKLNAEATADKSDKSIGAAEMTRSLSSAVSFISEHGQIPRNSLLLEYVCDKPSYDYSKENTPGQTEQMDGDSAGKKEDELQSKSTESKQTISSTSTLMKMCEYKTETGTSNETDGNSSPSQKNVIPTCEQLNEDQGISNGEKQINDKDDEGAISCNIQTVFTDGREEQNKAGPGSDQLCTVENDLIDKEYKDRISANSIENDGTHTGTQENFSIEKTQFYIGVERLSGETEAEEQLTNGLSGEIQCLCSDRQSKSPDCNVGGPVTILESMEPIPLLSNSENAEPVFCGYNELKNAESEGTLNGRSLEEIERPHFHTHSLENSLSMLTENNQEGKEEGCSTEIEPSSFQDEQEELASNGAHDRLASQENSILGEFQDESMGQKQDDEVEDEGACFTEASGPTLQGLRGVFGPKLTRCSTAATSTGFDLDDESAFSEDGIDAKQKPSDLATKEAFDAFKEFLLDTSGEKLLQFWLEVESGRFLDDEDERSKMVQGMRDRFFKNSGIYEFSAAIKERLNIVDGSKITYESLFAMQPDVLEPLLSYWCVRFTMHQQRRSHFNDLEYSRLIKDRSKWCVKREDTLSNLPQVPGLSGLTQVLPKKPVTRPLSSAVNRNIQHQTSRLQVRAKSAHPRLLHSHKYVHTNVSSQQLESIVSPIKIGYGFDQPPGPSFPVEPKPDYLPSVRLFINPVPSSDSKTQRMVSTLHRTTVFTGSAYSSTTGSDHDADNSNESLDSLIQGLIYERQTGNYFQVFLQTSGNKTWMNCLAFWKSLQEYNAYFFADSLNPSLLSRKAQSIYANFVVPGSSQDVHVNSIVQEQVRKELDPPYEELFDAVEEHVLYSLLEPWNILVSQERDEYTSKVPKEQILRHIEIKLMDRRRHSIGHSSSAGLGDTEDEQDKERISVDEANRAMPEPKDGFTFETLIKNREEVEHFKNFLTKKHGRGIKDLMAWTDMETFRRLPQTMEEKRDKKAREIRDNWLGKKYFLGPDSPATREGRNLIMNLNGGRPIKERPRTPIILESQKFARARIERRWLMLFKQTTEFLERQKPHVASVPEMVEDIMLKRRLQRSEAAWKDLCHSHAQPALIHRKVQTIIDCFLNSALSPELQIDIPIEMAEKLIEKLSGRTPSLHPYVFREAQMTVFRVLFNHWKEFVTQRSRIPAGVNPREHFAELLRRHRADAKSKKEASERRRLARLSAERRKKEKEEREKRRMEDLTSLFSAESASLFYVEEDDTRSWFYSKYLVEQERQQHIKRLKEGGILVPQEELVDDKEEAKSRQSCVSIAKSSTLSKRGHDAFSDQKSSEGSSKKQHTKLLKRSLGDQLSPSTARRGSAISSSLSLPRRHSGESLAVSRKDDKMSTTGKVATTIEKREECNLKSAQVDIKNERKIAEIQVFPLVLPETLENDQGRKLLAQRSRSRKQLLPSTQATKTTNIKKLVPLDAISCISDYSNMNNVDFSPRKTAAEKTGHQDGTSPLTFKSLKDFTNSPEGAQLPTPLPLVRITSASHQGKSDADGSVGERSPFQGKTQTLAQVLGKKMPIRQGTRKRLSHTKDEMQILPDVIVN</sequence>
<dbReference type="EMBL" id="JARQWQ010000045">
    <property type="protein sequence ID" value="KAK2558208.1"/>
    <property type="molecule type" value="Genomic_DNA"/>
</dbReference>
<feature type="compositionally biased region" description="Acidic residues" evidence="1">
    <location>
        <begin position="242"/>
        <end position="264"/>
    </location>
</feature>
<feature type="compositionally biased region" description="Low complexity" evidence="1">
    <location>
        <begin position="226"/>
        <end position="236"/>
    </location>
</feature>
<dbReference type="SUPFAM" id="SSF48097">
    <property type="entry name" value="Regulator of G-protein signaling, RGS"/>
    <property type="match status" value="4"/>
</dbReference>
<feature type="compositionally biased region" description="Polar residues" evidence="1">
    <location>
        <begin position="267"/>
        <end position="276"/>
    </location>
</feature>
<dbReference type="InterPro" id="IPR036305">
    <property type="entry name" value="RGS_sf"/>
</dbReference>
<dbReference type="GO" id="GO:0001965">
    <property type="term" value="F:G-protein alpha-subunit binding"/>
    <property type="evidence" value="ECO:0007669"/>
    <property type="project" value="InterPro"/>
</dbReference>
<feature type="compositionally biased region" description="Basic and acidic residues" evidence="1">
    <location>
        <begin position="1621"/>
        <end position="1631"/>
    </location>
</feature>
<feature type="region of interest" description="Disordered" evidence="1">
    <location>
        <begin position="661"/>
        <end position="688"/>
    </location>
</feature>
<keyword evidence="4" id="KW-1185">Reference proteome</keyword>
<accession>A0AAD9QBJ9</accession>
<reference evidence="3" key="2">
    <citation type="journal article" date="2023" name="Science">
        <title>Genomic signatures of disease resistance in endangered staghorn corals.</title>
        <authorList>
            <person name="Vollmer S.V."/>
            <person name="Selwyn J.D."/>
            <person name="Despard B.A."/>
            <person name="Roesel C.L."/>
        </authorList>
    </citation>
    <scope>NUCLEOTIDE SEQUENCE</scope>
    <source>
        <strain evidence="3">K2</strain>
    </source>
</reference>
<dbReference type="InterPro" id="IPR042651">
    <property type="entry name" value="Rgs22"/>
</dbReference>
<feature type="compositionally biased region" description="Polar residues" evidence="1">
    <location>
        <begin position="1608"/>
        <end position="1619"/>
    </location>
</feature>
<dbReference type="GO" id="GO:0005634">
    <property type="term" value="C:nucleus"/>
    <property type="evidence" value="ECO:0007669"/>
    <property type="project" value="TreeGrafter"/>
</dbReference>
<gene>
    <name evidence="3" type="ORF">P5673_019324</name>
</gene>
<evidence type="ECO:0000259" key="2">
    <source>
        <dbReference type="PROSITE" id="PS50132"/>
    </source>
</evidence>
<evidence type="ECO:0000313" key="3">
    <source>
        <dbReference type="EMBL" id="KAK2558208.1"/>
    </source>
</evidence>
<feature type="compositionally biased region" description="Polar residues" evidence="1">
    <location>
        <begin position="414"/>
        <end position="429"/>
    </location>
</feature>
<proteinExistence type="predicted"/>
<dbReference type="GO" id="GO:0005737">
    <property type="term" value="C:cytoplasm"/>
    <property type="evidence" value="ECO:0007669"/>
    <property type="project" value="TreeGrafter"/>
</dbReference>
<feature type="region of interest" description="Disordered" evidence="1">
    <location>
        <begin position="1608"/>
        <end position="1691"/>
    </location>
</feature>
<organism evidence="3 4">
    <name type="scientific">Acropora cervicornis</name>
    <name type="common">Staghorn coral</name>
    <dbReference type="NCBI Taxonomy" id="6130"/>
    <lineage>
        <taxon>Eukaryota</taxon>
        <taxon>Metazoa</taxon>
        <taxon>Cnidaria</taxon>
        <taxon>Anthozoa</taxon>
        <taxon>Hexacorallia</taxon>
        <taxon>Scleractinia</taxon>
        <taxon>Astrocoeniina</taxon>
        <taxon>Acroporidae</taxon>
        <taxon>Acropora</taxon>
    </lineage>
</organism>
<feature type="region of interest" description="Disordered" evidence="1">
    <location>
        <begin position="386"/>
        <end position="429"/>
    </location>
</feature>
<dbReference type="InterPro" id="IPR016137">
    <property type="entry name" value="RGS"/>
</dbReference>
<evidence type="ECO:0000256" key="1">
    <source>
        <dbReference type="SAM" id="MobiDB-lite"/>
    </source>
</evidence>
<feature type="compositionally biased region" description="Polar residues" evidence="1">
    <location>
        <begin position="1650"/>
        <end position="1668"/>
    </location>
</feature>
<dbReference type="PANTHER" id="PTHR46583">
    <property type="entry name" value="REGULATOR OF G-PROTEIN SIGNALING 22"/>
    <property type="match status" value="1"/>
</dbReference>
<feature type="compositionally biased region" description="Basic and acidic residues" evidence="1">
    <location>
        <begin position="1226"/>
        <end position="1243"/>
    </location>
</feature>
<evidence type="ECO:0000313" key="4">
    <source>
        <dbReference type="Proteomes" id="UP001249851"/>
    </source>
</evidence>
<reference evidence="3" key="1">
    <citation type="journal article" date="2023" name="G3 (Bethesda)">
        <title>Whole genome assembly and annotation of the endangered Caribbean coral Acropora cervicornis.</title>
        <authorList>
            <person name="Selwyn J.D."/>
            <person name="Vollmer S.V."/>
        </authorList>
    </citation>
    <scope>NUCLEOTIDE SEQUENCE</scope>
    <source>
        <strain evidence="3">K2</strain>
    </source>
</reference>
<dbReference type="GO" id="GO:0009966">
    <property type="term" value="P:regulation of signal transduction"/>
    <property type="evidence" value="ECO:0007669"/>
    <property type="project" value="InterPro"/>
</dbReference>
<feature type="domain" description="RGS" evidence="2">
    <location>
        <begin position="1077"/>
        <end position="1170"/>
    </location>
</feature>
<dbReference type="Proteomes" id="UP001249851">
    <property type="component" value="Unassembled WGS sequence"/>
</dbReference>
<protein>
    <submittedName>
        <fullName evidence="3">Regulator of G-protein signaling 22</fullName>
    </submittedName>
</protein>
<feature type="compositionally biased region" description="Basic and acidic residues" evidence="1">
    <location>
        <begin position="404"/>
        <end position="413"/>
    </location>
</feature>
<dbReference type="InterPro" id="IPR044926">
    <property type="entry name" value="RGS_subdomain_2"/>
</dbReference>
<feature type="region of interest" description="Disordered" evidence="1">
    <location>
        <begin position="1209"/>
        <end position="1243"/>
    </location>
</feature>
<feature type="region of interest" description="Disordered" evidence="1">
    <location>
        <begin position="226"/>
        <end position="286"/>
    </location>
</feature>
<dbReference type="Gene3D" id="1.10.167.10">
    <property type="entry name" value="Regulator of G-protein Signalling 4, domain 2"/>
    <property type="match status" value="4"/>
</dbReference>
<feature type="region of interest" description="Disordered" evidence="1">
    <location>
        <begin position="1834"/>
        <end position="1855"/>
    </location>
</feature>
<dbReference type="Pfam" id="PF00615">
    <property type="entry name" value="RGS"/>
    <property type="match status" value="1"/>
</dbReference>
<feature type="region of interest" description="Disordered" evidence="1">
    <location>
        <begin position="145"/>
        <end position="198"/>
    </location>
</feature>
<name>A0AAD9QBJ9_ACRCE</name>
<feature type="region of interest" description="Disordered" evidence="1">
    <location>
        <begin position="1507"/>
        <end position="1541"/>
    </location>
</feature>
<dbReference type="PROSITE" id="PS50132">
    <property type="entry name" value="RGS"/>
    <property type="match status" value="3"/>
</dbReference>
<dbReference type="PANTHER" id="PTHR46583:SF1">
    <property type="entry name" value="REGULATOR OF G-PROTEIN SIGNALING 22"/>
    <property type="match status" value="1"/>
</dbReference>
<feature type="domain" description="RGS" evidence="2">
    <location>
        <begin position="788"/>
        <end position="831"/>
    </location>
</feature>
<feature type="domain" description="RGS" evidence="2">
    <location>
        <begin position="1247"/>
        <end position="1308"/>
    </location>
</feature>